<evidence type="ECO:0000313" key="3">
    <source>
        <dbReference type="EMBL" id="MSS17783.1"/>
    </source>
</evidence>
<feature type="compositionally biased region" description="Low complexity" evidence="1">
    <location>
        <begin position="279"/>
        <end position="291"/>
    </location>
</feature>
<reference evidence="3 4" key="1">
    <citation type="submission" date="2019-08" db="EMBL/GenBank/DDBJ databases">
        <title>In-depth cultivation of the pig gut microbiome towards novel bacterial diversity and tailored functional studies.</title>
        <authorList>
            <person name="Wylensek D."/>
            <person name="Hitch T.C.A."/>
            <person name="Clavel T."/>
        </authorList>
    </citation>
    <scope>NUCLEOTIDE SEQUENCE [LARGE SCALE GENOMIC DNA]</scope>
    <source>
        <strain evidence="3 4">Oil-RF-744-WCA-WT-10</strain>
    </source>
</reference>
<comment type="caution">
    <text evidence="3">The sequence shown here is derived from an EMBL/GenBank/DDBJ whole genome shotgun (WGS) entry which is preliminary data.</text>
</comment>
<evidence type="ECO:0000259" key="2">
    <source>
        <dbReference type="Pfam" id="PF07484"/>
    </source>
</evidence>
<protein>
    <submittedName>
        <fullName evidence="3">Microcystin-dependent protein</fullName>
    </submittedName>
</protein>
<dbReference type="InterPro" id="IPR037053">
    <property type="entry name" value="Phage_tail_collar_dom_sf"/>
</dbReference>
<dbReference type="InterPro" id="IPR011083">
    <property type="entry name" value="Phage_tail_collar_dom"/>
</dbReference>
<dbReference type="EMBL" id="VULT01000012">
    <property type="protein sequence ID" value="MSS17783.1"/>
    <property type="molecule type" value="Genomic_DNA"/>
</dbReference>
<evidence type="ECO:0000256" key="1">
    <source>
        <dbReference type="SAM" id="MobiDB-lite"/>
    </source>
</evidence>
<sequence>METTGNFLTQPNKDFPLDCETLEMLQANAALVAALGNIAGDKVILSGCEASANGSRRSAGLVFVRTKAYPNGEVLKWSGGDTTGGMYVKAEDMPVSAMGVDYPKAYTRRTLAPGVGAENYRWEDFKKPKTPAELETLIGDLEKKLTAAESRAQSEPLGVVKMWAGVKVPEGYALCDGAALRASDYPELYAAIGTAFNSAVNYNGSQNTTQSGFFRLPDLRGRFVVGYSDVDNDYKQYGNGGGEKKHMLSVDEMPSHSHGLKFRSEKWGDNANRRPFPDAGGTDSYTASTSTAGGGAAHENRPPYYVLAYIIKVK</sequence>
<accession>A0A6L5XEB6</accession>
<proteinExistence type="predicted"/>
<dbReference type="Gene3D" id="3.90.1340.10">
    <property type="entry name" value="Phage tail collar domain"/>
    <property type="match status" value="1"/>
</dbReference>
<feature type="domain" description="Phage tail collar" evidence="2">
    <location>
        <begin position="158"/>
        <end position="224"/>
    </location>
</feature>
<dbReference type="RefSeq" id="WP_154326459.1">
    <property type="nucleotide sequence ID" value="NZ_CP045696.1"/>
</dbReference>
<keyword evidence="4" id="KW-1185">Reference proteome</keyword>
<dbReference type="SUPFAM" id="SSF88874">
    <property type="entry name" value="Receptor-binding domain of short tail fibre protein gp12"/>
    <property type="match status" value="1"/>
</dbReference>
<dbReference type="Proteomes" id="UP000483362">
    <property type="component" value="Unassembled WGS sequence"/>
</dbReference>
<gene>
    <name evidence="3" type="ORF">FYJ29_08455</name>
</gene>
<evidence type="ECO:0000313" key="4">
    <source>
        <dbReference type="Proteomes" id="UP000483362"/>
    </source>
</evidence>
<feature type="compositionally biased region" description="Basic and acidic residues" evidence="1">
    <location>
        <begin position="262"/>
        <end position="276"/>
    </location>
</feature>
<name>A0A6L5XEB6_9BACT</name>
<organism evidence="3 4">
    <name type="scientific">Sodaliphilus pleomorphus</name>
    <dbReference type="NCBI Taxonomy" id="2606626"/>
    <lineage>
        <taxon>Bacteria</taxon>
        <taxon>Pseudomonadati</taxon>
        <taxon>Bacteroidota</taxon>
        <taxon>Bacteroidia</taxon>
        <taxon>Bacteroidales</taxon>
        <taxon>Muribaculaceae</taxon>
        <taxon>Sodaliphilus</taxon>
    </lineage>
</organism>
<dbReference type="CDD" id="cd22641">
    <property type="entry name" value="C24-like"/>
    <property type="match status" value="1"/>
</dbReference>
<feature type="region of interest" description="Disordered" evidence="1">
    <location>
        <begin position="255"/>
        <end position="297"/>
    </location>
</feature>
<dbReference type="AlphaFoldDB" id="A0A6L5XEB6"/>
<dbReference type="Pfam" id="PF07484">
    <property type="entry name" value="Collar"/>
    <property type="match status" value="1"/>
</dbReference>